<dbReference type="InterPro" id="IPR000086">
    <property type="entry name" value="NUDIX_hydrolase_dom"/>
</dbReference>
<dbReference type="InterPro" id="IPR004385">
    <property type="entry name" value="NDP_pyrophosphatase"/>
</dbReference>
<sequence>MEITNKETVYQGHYRLQVYTVKSGQEEFKREVFQTGKAAAAIVYDTNKQKFIFAKQYRPAVEQEVLEAVAGMLDADDEKPEEAIAREVEEEVGYEVDKLEYISEFYPSPGSCQEKIFLFYAEVSHKSGEGGGKDDENEDIKSVEMTAEELVSYNFVDAKTLIGVQWTKTNVLPKLT</sequence>
<name>A0ABW2DLR8_9BACT</name>
<evidence type="ECO:0000256" key="2">
    <source>
        <dbReference type="ARBA" id="ARBA00001946"/>
    </source>
</evidence>
<keyword evidence="6" id="KW-0378">Hydrolase</keyword>
<dbReference type="NCBIfam" id="TIGR00052">
    <property type="entry name" value="nudix-type nucleoside diphosphatase, YffH/AdpP family"/>
    <property type="match status" value="1"/>
</dbReference>
<dbReference type="EMBL" id="JBHSYQ010000006">
    <property type="protein sequence ID" value="MFC6998630.1"/>
    <property type="molecule type" value="Genomic_DNA"/>
</dbReference>
<keyword evidence="11" id="KW-1185">Reference proteome</keyword>
<gene>
    <name evidence="10" type="ORF">ACFQHR_13410</name>
</gene>
<dbReference type="InterPro" id="IPR015797">
    <property type="entry name" value="NUDIX_hydrolase-like_dom_sf"/>
</dbReference>
<comment type="cofactor">
    <cofactor evidence="2">
        <name>Mg(2+)</name>
        <dbReference type="ChEBI" id="CHEBI:18420"/>
    </cofactor>
</comment>
<proteinExistence type="inferred from homology"/>
<dbReference type="Pfam" id="PF00293">
    <property type="entry name" value="NUDIX"/>
    <property type="match status" value="1"/>
</dbReference>
<accession>A0ABW2DLR8</accession>
<evidence type="ECO:0000313" key="11">
    <source>
        <dbReference type="Proteomes" id="UP001596405"/>
    </source>
</evidence>
<evidence type="ECO:0000256" key="7">
    <source>
        <dbReference type="ARBA" id="ARBA00032162"/>
    </source>
</evidence>
<evidence type="ECO:0000259" key="9">
    <source>
        <dbReference type="PROSITE" id="PS51462"/>
    </source>
</evidence>
<dbReference type="Gene3D" id="3.90.79.10">
    <property type="entry name" value="Nucleoside Triphosphate Pyrophosphohydrolase"/>
    <property type="match status" value="1"/>
</dbReference>
<feature type="domain" description="Nudix hydrolase" evidence="9">
    <location>
        <begin position="34"/>
        <end position="168"/>
    </location>
</feature>
<dbReference type="PANTHER" id="PTHR11839:SF18">
    <property type="entry name" value="NUDIX HYDROLASE DOMAIN-CONTAINING PROTEIN"/>
    <property type="match status" value="1"/>
</dbReference>
<dbReference type="Proteomes" id="UP001596405">
    <property type="component" value="Unassembled WGS sequence"/>
</dbReference>
<comment type="similarity">
    <text evidence="3">Belongs to the Nudix hydrolase family. NudK subfamily.</text>
</comment>
<dbReference type="SUPFAM" id="SSF55811">
    <property type="entry name" value="Nudix"/>
    <property type="match status" value="1"/>
</dbReference>
<evidence type="ECO:0000256" key="3">
    <source>
        <dbReference type="ARBA" id="ARBA00007275"/>
    </source>
</evidence>
<comment type="catalytic activity">
    <reaction evidence="1">
        <text>GDP-alpha-D-mannose + H2O = alpha-D-mannose 1-phosphate + GMP + 2 H(+)</text>
        <dbReference type="Rhea" id="RHEA:27978"/>
        <dbReference type="ChEBI" id="CHEBI:15377"/>
        <dbReference type="ChEBI" id="CHEBI:15378"/>
        <dbReference type="ChEBI" id="CHEBI:57527"/>
        <dbReference type="ChEBI" id="CHEBI:58115"/>
        <dbReference type="ChEBI" id="CHEBI:58409"/>
    </reaction>
</comment>
<evidence type="ECO:0000256" key="8">
    <source>
        <dbReference type="ARBA" id="ARBA00032272"/>
    </source>
</evidence>
<evidence type="ECO:0000313" key="10">
    <source>
        <dbReference type="EMBL" id="MFC6998630.1"/>
    </source>
</evidence>
<dbReference type="PANTHER" id="PTHR11839">
    <property type="entry name" value="UDP/ADP-SUGAR PYROPHOSPHATASE"/>
    <property type="match status" value="1"/>
</dbReference>
<dbReference type="RefSeq" id="WP_066626048.1">
    <property type="nucleotide sequence ID" value="NZ_JBHSYQ010000006.1"/>
</dbReference>
<evidence type="ECO:0000256" key="5">
    <source>
        <dbReference type="ARBA" id="ARBA00016377"/>
    </source>
</evidence>
<dbReference type="PROSITE" id="PS51462">
    <property type="entry name" value="NUDIX"/>
    <property type="match status" value="1"/>
</dbReference>
<evidence type="ECO:0000256" key="4">
    <source>
        <dbReference type="ARBA" id="ARBA00011738"/>
    </source>
</evidence>
<reference evidence="11" key="1">
    <citation type="journal article" date="2019" name="Int. J. Syst. Evol. Microbiol.">
        <title>The Global Catalogue of Microorganisms (GCM) 10K type strain sequencing project: providing services to taxonomists for standard genome sequencing and annotation.</title>
        <authorList>
            <consortium name="The Broad Institute Genomics Platform"/>
            <consortium name="The Broad Institute Genome Sequencing Center for Infectious Disease"/>
            <person name="Wu L."/>
            <person name="Ma J."/>
        </authorList>
    </citation>
    <scope>NUCLEOTIDE SEQUENCE [LARGE SCALE GENOMIC DNA]</scope>
    <source>
        <strain evidence="11">CGMCC 4.7393</strain>
    </source>
</reference>
<organism evidence="10 11">
    <name type="scientific">Rufibacter roseus</name>
    <dbReference type="NCBI Taxonomy" id="1567108"/>
    <lineage>
        <taxon>Bacteria</taxon>
        <taxon>Pseudomonadati</taxon>
        <taxon>Bacteroidota</taxon>
        <taxon>Cytophagia</taxon>
        <taxon>Cytophagales</taxon>
        <taxon>Hymenobacteraceae</taxon>
        <taxon>Rufibacter</taxon>
    </lineage>
</organism>
<comment type="caution">
    <text evidence="10">The sequence shown here is derived from an EMBL/GenBank/DDBJ whole genome shotgun (WGS) entry which is preliminary data.</text>
</comment>
<evidence type="ECO:0000256" key="6">
    <source>
        <dbReference type="ARBA" id="ARBA00022801"/>
    </source>
</evidence>
<protein>
    <recommendedName>
        <fullName evidence="5">GDP-mannose pyrophosphatase</fullName>
    </recommendedName>
    <alternativeName>
        <fullName evidence="7">GDP-mannose hydrolase</fullName>
    </alternativeName>
    <alternativeName>
        <fullName evidence="8">GDPMK</fullName>
    </alternativeName>
</protein>
<comment type="subunit">
    <text evidence="4">Homodimer.</text>
</comment>
<evidence type="ECO:0000256" key="1">
    <source>
        <dbReference type="ARBA" id="ARBA00000847"/>
    </source>
</evidence>